<evidence type="ECO:0008006" key="4">
    <source>
        <dbReference type="Google" id="ProtNLM"/>
    </source>
</evidence>
<dbReference type="SUPFAM" id="SSF48726">
    <property type="entry name" value="Immunoglobulin"/>
    <property type="match status" value="1"/>
</dbReference>
<comment type="caution">
    <text evidence="2">The sequence shown here is derived from an EMBL/GenBank/DDBJ whole genome shotgun (WGS) entry which is preliminary data.</text>
</comment>
<dbReference type="Proteomes" id="UP001177023">
    <property type="component" value="Unassembled WGS sequence"/>
</dbReference>
<keyword evidence="3" id="KW-1185">Reference proteome</keyword>
<dbReference type="InterPro" id="IPR013783">
    <property type="entry name" value="Ig-like_fold"/>
</dbReference>
<dbReference type="EMBL" id="CATQJA010002663">
    <property type="protein sequence ID" value="CAJ0581557.1"/>
    <property type="molecule type" value="Genomic_DNA"/>
</dbReference>
<evidence type="ECO:0000313" key="3">
    <source>
        <dbReference type="Proteomes" id="UP001177023"/>
    </source>
</evidence>
<gene>
    <name evidence="2" type="ORF">MSPICULIGERA_LOCUS19714</name>
</gene>
<keyword evidence="1" id="KW-0732">Signal</keyword>
<name>A0AA36D5N6_9BILA</name>
<dbReference type="InterPro" id="IPR036179">
    <property type="entry name" value="Ig-like_dom_sf"/>
</dbReference>
<dbReference type="AlphaFoldDB" id="A0AA36D5N6"/>
<evidence type="ECO:0000256" key="1">
    <source>
        <dbReference type="SAM" id="SignalP"/>
    </source>
</evidence>
<accession>A0AA36D5N6</accession>
<protein>
    <recommendedName>
        <fullName evidence="4">Ig-like domain-containing protein</fullName>
    </recommendedName>
</protein>
<reference evidence="2" key="1">
    <citation type="submission" date="2023-06" db="EMBL/GenBank/DDBJ databases">
        <authorList>
            <person name="Delattre M."/>
        </authorList>
    </citation>
    <scope>NUCLEOTIDE SEQUENCE</scope>
    <source>
        <strain evidence="2">AF72</strain>
    </source>
</reference>
<dbReference type="Gene3D" id="2.60.40.10">
    <property type="entry name" value="Immunoglobulins"/>
    <property type="match status" value="1"/>
</dbReference>
<feature type="non-terminal residue" evidence="2">
    <location>
        <position position="155"/>
    </location>
</feature>
<feature type="chain" id="PRO_5041274364" description="Ig-like domain-containing protein" evidence="1">
    <location>
        <begin position="17"/>
        <end position="155"/>
    </location>
</feature>
<feature type="signal peptide" evidence="1">
    <location>
        <begin position="1"/>
        <end position="16"/>
    </location>
</feature>
<organism evidence="2 3">
    <name type="scientific">Mesorhabditis spiculigera</name>
    <dbReference type="NCBI Taxonomy" id="96644"/>
    <lineage>
        <taxon>Eukaryota</taxon>
        <taxon>Metazoa</taxon>
        <taxon>Ecdysozoa</taxon>
        <taxon>Nematoda</taxon>
        <taxon>Chromadorea</taxon>
        <taxon>Rhabditida</taxon>
        <taxon>Rhabditina</taxon>
        <taxon>Rhabditomorpha</taxon>
        <taxon>Rhabditoidea</taxon>
        <taxon>Rhabditidae</taxon>
        <taxon>Mesorhabditinae</taxon>
        <taxon>Mesorhabditis</taxon>
    </lineage>
</organism>
<evidence type="ECO:0000313" key="2">
    <source>
        <dbReference type="EMBL" id="CAJ0581557.1"/>
    </source>
</evidence>
<sequence length="155" mass="17622">MRFYTFSLLLPLGCFGYINVRQTIPMGTQTFSQGQSFTINCADTTTMSQGTFDQQQKVWRWNSNEITANTNTRTIINNYRQMQFVSFTQNDAGSYDCCILPYGATDNYYNCYNTNVVLYGTNGNTQYPGQSTELSVVAQLLLAYTRLITNTQYNG</sequence>
<proteinExistence type="predicted"/>